<gene>
    <name evidence="5" type="ORF">CAL24_08780</name>
</gene>
<dbReference type="SFLD" id="SFLDS00001">
    <property type="entry name" value="Enolase"/>
    <property type="match status" value="1"/>
</dbReference>
<organism evidence="5 6">
    <name type="scientific">Bordetella genomosp. 2</name>
    <dbReference type="NCBI Taxonomy" id="1983456"/>
    <lineage>
        <taxon>Bacteria</taxon>
        <taxon>Pseudomonadati</taxon>
        <taxon>Pseudomonadota</taxon>
        <taxon>Betaproteobacteria</taxon>
        <taxon>Burkholderiales</taxon>
        <taxon>Alcaligenaceae</taxon>
        <taxon>Bordetella</taxon>
    </lineage>
</organism>
<evidence type="ECO:0000256" key="3">
    <source>
        <dbReference type="ARBA" id="ARBA00022842"/>
    </source>
</evidence>
<dbReference type="AlphaFoldDB" id="A0A261W1V0"/>
<dbReference type="SUPFAM" id="SSF54826">
    <property type="entry name" value="Enolase N-terminal domain-like"/>
    <property type="match status" value="1"/>
</dbReference>
<keyword evidence="2" id="KW-0479">Metal-binding</keyword>
<dbReference type="GO" id="GO:0000287">
    <property type="term" value="F:magnesium ion binding"/>
    <property type="evidence" value="ECO:0007669"/>
    <property type="project" value="TreeGrafter"/>
</dbReference>
<dbReference type="CDD" id="cd03316">
    <property type="entry name" value="MR_like"/>
    <property type="match status" value="1"/>
</dbReference>
<comment type="cofactor">
    <cofactor evidence="1">
        <name>Mg(2+)</name>
        <dbReference type="ChEBI" id="CHEBI:18420"/>
    </cofactor>
</comment>
<dbReference type="SUPFAM" id="SSF51604">
    <property type="entry name" value="Enolase C-terminal domain-like"/>
    <property type="match status" value="1"/>
</dbReference>
<keyword evidence="3" id="KW-0460">Magnesium</keyword>
<dbReference type="GO" id="GO:0016836">
    <property type="term" value="F:hydro-lyase activity"/>
    <property type="evidence" value="ECO:0007669"/>
    <property type="project" value="TreeGrafter"/>
</dbReference>
<proteinExistence type="predicted"/>
<dbReference type="PANTHER" id="PTHR13794:SF58">
    <property type="entry name" value="MITOCHONDRIAL ENOLASE SUPERFAMILY MEMBER 1"/>
    <property type="match status" value="1"/>
</dbReference>
<dbReference type="PROSITE" id="PS00909">
    <property type="entry name" value="MR_MLE_2"/>
    <property type="match status" value="1"/>
</dbReference>
<dbReference type="InterPro" id="IPR036849">
    <property type="entry name" value="Enolase-like_C_sf"/>
</dbReference>
<dbReference type="PANTHER" id="PTHR13794">
    <property type="entry name" value="ENOLASE SUPERFAMILY, MANDELATE RACEMASE"/>
    <property type="match status" value="1"/>
</dbReference>
<name>A0A261W1V0_9BORD</name>
<dbReference type="InterPro" id="IPR029065">
    <property type="entry name" value="Enolase_C-like"/>
</dbReference>
<dbReference type="GO" id="GO:0009063">
    <property type="term" value="P:amino acid catabolic process"/>
    <property type="evidence" value="ECO:0007669"/>
    <property type="project" value="InterPro"/>
</dbReference>
<dbReference type="InterPro" id="IPR018110">
    <property type="entry name" value="Mandel_Rmase/mucon_lact_enz_CS"/>
</dbReference>
<dbReference type="GO" id="GO:0016052">
    <property type="term" value="P:carbohydrate catabolic process"/>
    <property type="evidence" value="ECO:0007669"/>
    <property type="project" value="TreeGrafter"/>
</dbReference>
<dbReference type="SFLD" id="SFLDG00179">
    <property type="entry name" value="mandelate_racemase"/>
    <property type="match status" value="1"/>
</dbReference>
<dbReference type="Gene3D" id="3.30.390.10">
    <property type="entry name" value="Enolase-like, N-terminal domain"/>
    <property type="match status" value="1"/>
</dbReference>
<protein>
    <submittedName>
        <fullName evidence="5">Mandelate racemase</fullName>
    </submittedName>
</protein>
<accession>A0A261W1V0</accession>
<dbReference type="Pfam" id="PF13378">
    <property type="entry name" value="MR_MLE_C"/>
    <property type="match status" value="1"/>
</dbReference>
<dbReference type="Gene3D" id="3.20.20.120">
    <property type="entry name" value="Enolase-like C-terminal domain"/>
    <property type="match status" value="1"/>
</dbReference>
<evidence type="ECO:0000256" key="2">
    <source>
        <dbReference type="ARBA" id="ARBA00022723"/>
    </source>
</evidence>
<dbReference type="InterPro" id="IPR013341">
    <property type="entry name" value="Mandelate_racemase_N_dom"/>
</dbReference>
<feature type="domain" description="Mandelate racemase/muconate lactonizing enzyme C-terminal" evidence="4">
    <location>
        <begin position="154"/>
        <end position="251"/>
    </location>
</feature>
<keyword evidence="6" id="KW-1185">Reference proteome</keyword>
<sequence>MPAEPLVIERLEAFVFRAPAEPPVQTSFGIMKSRPAVLVSVTDADGCFGWGEIWCNFPIVGAEHRARLALAYCRPLVEGRAWPGPAACWRALQAQLAVLALQTGEQGPLQQVMAGVDTAMWDLAARRAGVPLWQLLGGPAEAPPVAVYASGINPTRPAELAAAKRAEGYRAFKLKVGFGAGRDLANLRAMREAIGQDVALMVDANQAWDEQEAAQAGRRMADFGLLWLEEPMRADVPLSRWAALAQAQPLRLAGGENYASLVQYQNAIARPGLAVLQPDVGKWGGITGCLEVGRAAVAAGKWYCPHWLGAGIGLRASMHLKIAAGGAGYVEVDANPNPLRDLLAEPSFAVRDGLVRLPAAPGLGVAPNLQACRPYAVAVATAEV</sequence>
<dbReference type="SMART" id="SM00922">
    <property type="entry name" value="MR_MLE"/>
    <property type="match status" value="1"/>
</dbReference>
<evidence type="ECO:0000313" key="6">
    <source>
        <dbReference type="Proteomes" id="UP000215633"/>
    </source>
</evidence>
<evidence type="ECO:0000259" key="4">
    <source>
        <dbReference type="SMART" id="SM00922"/>
    </source>
</evidence>
<dbReference type="EMBL" id="NEVT01000003">
    <property type="protein sequence ID" value="OZI79987.1"/>
    <property type="molecule type" value="Genomic_DNA"/>
</dbReference>
<dbReference type="Proteomes" id="UP000215633">
    <property type="component" value="Unassembled WGS sequence"/>
</dbReference>
<dbReference type="InterPro" id="IPR046945">
    <property type="entry name" value="RHMD-like"/>
</dbReference>
<dbReference type="InterPro" id="IPR013342">
    <property type="entry name" value="Mandelate_racemase_C"/>
</dbReference>
<evidence type="ECO:0000313" key="5">
    <source>
        <dbReference type="EMBL" id="OZI79987.1"/>
    </source>
</evidence>
<dbReference type="RefSeq" id="WP_094806426.1">
    <property type="nucleotide sequence ID" value="NZ_NEVT01000003.1"/>
</dbReference>
<reference evidence="6" key="1">
    <citation type="submission" date="2017-05" db="EMBL/GenBank/DDBJ databases">
        <title>Complete and WGS of Bordetella genogroups.</title>
        <authorList>
            <person name="Spilker T."/>
            <person name="Lipuma J."/>
        </authorList>
    </citation>
    <scope>NUCLEOTIDE SEQUENCE [LARGE SCALE GENOMIC DNA]</scope>
    <source>
        <strain evidence="6">AU8256</strain>
    </source>
</reference>
<comment type="caution">
    <text evidence="5">The sequence shown here is derived from an EMBL/GenBank/DDBJ whole genome shotgun (WGS) entry which is preliminary data.</text>
</comment>
<dbReference type="Pfam" id="PF02746">
    <property type="entry name" value="MR_MLE_N"/>
    <property type="match status" value="1"/>
</dbReference>
<dbReference type="InterPro" id="IPR029017">
    <property type="entry name" value="Enolase-like_N"/>
</dbReference>
<evidence type="ECO:0000256" key="1">
    <source>
        <dbReference type="ARBA" id="ARBA00001946"/>
    </source>
</evidence>